<dbReference type="InterPro" id="IPR007110">
    <property type="entry name" value="Ig-like_dom"/>
</dbReference>
<feature type="compositionally biased region" description="Polar residues" evidence="1">
    <location>
        <begin position="25"/>
        <end position="42"/>
    </location>
</feature>
<accession>A0ABD1KJS4</accession>
<dbReference type="Gene3D" id="2.60.40.10">
    <property type="entry name" value="Immunoglobulins"/>
    <property type="match status" value="1"/>
</dbReference>
<evidence type="ECO:0000313" key="4">
    <source>
        <dbReference type="EMBL" id="KAL2099379.1"/>
    </source>
</evidence>
<evidence type="ECO:0000256" key="1">
    <source>
        <dbReference type="SAM" id="MobiDB-lite"/>
    </source>
</evidence>
<feature type="transmembrane region" description="Helical" evidence="2">
    <location>
        <begin position="242"/>
        <end position="266"/>
    </location>
</feature>
<evidence type="ECO:0000259" key="3">
    <source>
        <dbReference type="PROSITE" id="PS50835"/>
    </source>
</evidence>
<comment type="caution">
    <text evidence="4">The sequence shown here is derived from an EMBL/GenBank/DDBJ whole genome shotgun (WGS) entry which is preliminary data.</text>
</comment>
<feature type="domain" description="Ig-like" evidence="3">
    <location>
        <begin position="138"/>
        <end position="217"/>
    </location>
</feature>
<keyword evidence="2" id="KW-0472">Membrane</keyword>
<dbReference type="AlphaFoldDB" id="A0ABD1KJS4"/>
<name>A0ABD1KJS4_9TELE</name>
<sequence>MMGERCCDRGSASPRSGKHNHLHQVDQTNECQLSSEGDTSNPGWGLNKETASTPYCTWTGSAREDPTKPRTSRCRYQCRDTQSKDAVDSLRCPVSVCYPNPPIRLFCSSPVEVFSSGFSLCDMDKDVSKDPVSTVSIPLYKIVDNVTSVWVNADHSGVRVFREGQKVTLRCEACTEPPSSAWRWERQEENGSWKEVGTGQELVLSKMEESGVYLCHAMPFNVTSLEYEVYFFSTHHSVMGSLAVAALFMSLLVLLLFIALVLWLWLSGRVRERPDPNPGPTEPKNYGESACDSPVDEGDIYMNTVEIEKAYSDLNPSFMAGDQSYDTLA</sequence>
<dbReference type="InterPro" id="IPR013783">
    <property type="entry name" value="Ig-like_fold"/>
</dbReference>
<keyword evidence="2" id="KW-1133">Transmembrane helix</keyword>
<organism evidence="4 5">
    <name type="scientific">Coilia grayii</name>
    <name type="common">Gray's grenadier anchovy</name>
    <dbReference type="NCBI Taxonomy" id="363190"/>
    <lineage>
        <taxon>Eukaryota</taxon>
        <taxon>Metazoa</taxon>
        <taxon>Chordata</taxon>
        <taxon>Craniata</taxon>
        <taxon>Vertebrata</taxon>
        <taxon>Euteleostomi</taxon>
        <taxon>Actinopterygii</taxon>
        <taxon>Neopterygii</taxon>
        <taxon>Teleostei</taxon>
        <taxon>Clupei</taxon>
        <taxon>Clupeiformes</taxon>
        <taxon>Clupeoidei</taxon>
        <taxon>Engraulidae</taxon>
        <taxon>Coilinae</taxon>
        <taxon>Coilia</taxon>
    </lineage>
</organism>
<dbReference type="PROSITE" id="PS50835">
    <property type="entry name" value="IG_LIKE"/>
    <property type="match status" value="1"/>
</dbReference>
<proteinExistence type="predicted"/>
<dbReference type="InterPro" id="IPR036179">
    <property type="entry name" value="Ig-like_dom_sf"/>
</dbReference>
<evidence type="ECO:0000256" key="2">
    <source>
        <dbReference type="SAM" id="Phobius"/>
    </source>
</evidence>
<dbReference type="Proteomes" id="UP001591681">
    <property type="component" value="Unassembled WGS sequence"/>
</dbReference>
<reference evidence="4 5" key="1">
    <citation type="submission" date="2024-09" db="EMBL/GenBank/DDBJ databases">
        <title>A chromosome-level genome assembly of Gray's grenadier anchovy, Coilia grayii.</title>
        <authorList>
            <person name="Fu Z."/>
        </authorList>
    </citation>
    <scope>NUCLEOTIDE SEQUENCE [LARGE SCALE GENOMIC DNA]</scope>
    <source>
        <strain evidence="4">G4</strain>
        <tissue evidence="4">Muscle</tissue>
    </source>
</reference>
<protein>
    <recommendedName>
        <fullName evidence="3">Ig-like domain-containing protein</fullName>
    </recommendedName>
</protein>
<feature type="region of interest" description="Disordered" evidence="1">
    <location>
        <begin position="1"/>
        <end position="46"/>
    </location>
</feature>
<gene>
    <name evidence="4" type="ORF">ACEWY4_005859</name>
</gene>
<keyword evidence="2" id="KW-0812">Transmembrane</keyword>
<keyword evidence="5" id="KW-1185">Reference proteome</keyword>
<evidence type="ECO:0000313" key="5">
    <source>
        <dbReference type="Proteomes" id="UP001591681"/>
    </source>
</evidence>
<dbReference type="EMBL" id="JBHFQA010000005">
    <property type="protein sequence ID" value="KAL2099379.1"/>
    <property type="molecule type" value="Genomic_DNA"/>
</dbReference>
<feature type="region of interest" description="Disordered" evidence="1">
    <location>
        <begin position="273"/>
        <end position="293"/>
    </location>
</feature>
<dbReference type="SUPFAM" id="SSF48726">
    <property type="entry name" value="Immunoglobulin"/>
    <property type="match status" value="1"/>
</dbReference>